<dbReference type="SUPFAM" id="SSF50729">
    <property type="entry name" value="PH domain-like"/>
    <property type="match status" value="1"/>
</dbReference>
<dbReference type="AlphaFoldDB" id="A0A3P3YB30"/>
<evidence type="ECO:0000313" key="6">
    <source>
        <dbReference type="EMBL" id="SPQ97374.1"/>
    </source>
</evidence>
<dbReference type="SUPFAM" id="SSF48350">
    <property type="entry name" value="GTPase activation domain, GAP"/>
    <property type="match status" value="1"/>
</dbReference>
<dbReference type="GO" id="GO:0005737">
    <property type="term" value="C:cytoplasm"/>
    <property type="evidence" value="ECO:0007669"/>
    <property type="project" value="TreeGrafter"/>
</dbReference>
<dbReference type="PROSITE" id="PS50238">
    <property type="entry name" value="RHOGAP"/>
    <property type="match status" value="1"/>
</dbReference>
<proteinExistence type="predicted"/>
<gene>
    <name evidence="6" type="ORF">PLBR_LOCUS4589</name>
</gene>
<feature type="compositionally biased region" description="Basic and acidic residues" evidence="3">
    <location>
        <begin position="513"/>
        <end position="524"/>
    </location>
</feature>
<feature type="region of interest" description="Disordered" evidence="3">
    <location>
        <begin position="643"/>
        <end position="662"/>
    </location>
</feature>
<geneLocation type="mitochondrion" evidence="6"/>
<feature type="coiled-coil region" evidence="2">
    <location>
        <begin position="686"/>
        <end position="787"/>
    </location>
</feature>
<dbReference type="PANTHER" id="PTHR23176">
    <property type="entry name" value="RHO/RAC/CDC GTPASE-ACTIVATING PROTEIN"/>
    <property type="match status" value="1"/>
</dbReference>
<accession>A0A3P3YB30</accession>
<protein>
    <recommendedName>
        <fullName evidence="8">Rho-GAP domain-containing protein</fullName>
    </recommendedName>
</protein>
<feature type="domain" description="Rho-GAP" evidence="5">
    <location>
        <begin position="104"/>
        <end position="280"/>
    </location>
</feature>
<feature type="compositionally biased region" description="Polar residues" evidence="3">
    <location>
        <begin position="485"/>
        <end position="495"/>
    </location>
</feature>
<feature type="compositionally biased region" description="Low complexity" evidence="3">
    <location>
        <begin position="396"/>
        <end position="408"/>
    </location>
</feature>
<keyword evidence="1" id="KW-0343">GTPase activation</keyword>
<sequence>MQGYLEKQTSGAIFRKFQQRYFAIEGLALVYYAKRDDYDCTGDSKGRIDLTSCTAVGPTDGDASEREFWLESPERLYWFRAPSQRERNAWIANLQVWPLVSADAAISSDSIGIPRHISAALLHAIQYCDAHGNDVEGLFRVPGTKSAIDRICEQIYMLDGVSSLDAPDATVFDVACVIKHLLRKLPETILSEKLVKQFESATAPEAFRDLIALLPPVNRDILMALSILAVHQIENANVTKSTAKSLSICMSPAFSSRNTLQIGNFLNLFSAIADTGSVLFGPSFRARVTAAAKQKEWTIDKMQPADPPPAPVAITAIEPIDDIEVESHRSALDPGPTDEPSSAFSDDDHTREDAVPPAFQIRTDLPPQVSSASPVLAASPARDQDHLDFGFSDGTPSQASRSNDSSRSPSPPPPPPPASVPTTSMPTAVSVFERPASPEQPSPAPSEMVLFSSNDVSLAEPLGEREHPLGEGPSTSHIPVPIRFNQASMECSSPRNAAFEEIPMSPVPSPQAKADDPGDSEPKPKPATHSPASARLKQASSSFGSSLEFSSSAPSVKAPMLTATEKPSSSPPTATVVDGPGTTQAMETREMTDREDRTEAGPAASYVEIHLHYQEQIDLLQKRIQSLEQDCLSLTKTVQEQPRVTQAVQTHDDGSEHSTQGNPQLDAALAQVQDWMVRFAHNQSKMATMEDTIAKQDAEISSLTEALNASRKREAALARERKATAADLEVALNKVAQQRQQMQDMSLKIATLTTTMDNQQMQQAAVIASLEQQLAAQQRAYDVYQRNRQSVQDGTQLLTEDDQMQTLLQQRLEIIKQRVEGRMTSSRTNLASIESRAAMGLQESRQRIQRLQVELRSLDRK</sequence>
<keyword evidence="2" id="KW-0175">Coiled coil</keyword>
<evidence type="ECO:0000256" key="1">
    <source>
        <dbReference type="ARBA" id="ARBA00022468"/>
    </source>
</evidence>
<dbReference type="PROSITE" id="PS50003">
    <property type="entry name" value="PH_DOMAIN"/>
    <property type="match status" value="1"/>
</dbReference>
<feature type="region of interest" description="Disordered" evidence="3">
    <location>
        <begin position="329"/>
        <end position="352"/>
    </location>
</feature>
<dbReference type="Pfam" id="PF00620">
    <property type="entry name" value="RhoGAP"/>
    <property type="match status" value="1"/>
</dbReference>
<dbReference type="InterPro" id="IPR008936">
    <property type="entry name" value="Rho_GTPase_activation_prot"/>
</dbReference>
<dbReference type="PANTHER" id="PTHR23176:SF129">
    <property type="entry name" value="RHO GTPASE ACTIVATING PROTEIN AT 16F, ISOFORM E-RELATED"/>
    <property type="match status" value="1"/>
</dbReference>
<dbReference type="Proteomes" id="UP000290189">
    <property type="component" value="Unassembled WGS sequence"/>
</dbReference>
<dbReference type="CDD" id="cd00159">
    <property type="entry name" value="RhoGAP"/>
    <property type="match status" value="1"/>
</dbReference>
<organism evidence="6 7">
    <name type="scientific">Plasmodiophora brassicae</name>
    <name type="common">Clubroot disease agent</name>
    <dbReference type="NCBI Taxonomy" id="37360"/>
    <lineage>
        <taxon>Eukaryota</taxon>
        <taxon>Sar</taxon>
        <taxon>Rhizaria</taxon>
        <taxon>Endomyxa</taxon>
        <taxon>Phytomyxea</taxon>
        <taxon>Plasmodiophorida</taxon>
        <taxon>Plasmodiophoridae</taxon>
        <taxon>Plasmodiophora</taxon>
    </lineage>
</organism>
<dbReference type="GO" id="GO:0005096">
    <property type="term" value="F:GTPase activator activity"/>
    <property type="evidence" value="ECO:0007669"/>
    <property type="project" value="UniProtKB-KW"/>
</dbReference>
<feature type="region of interest" description="Disordered" evidence="3">
    <location>
        <begin position="384"/>
        <end position="583"/>
    </location>
</feature>
<name>A0A3P3YB30_PLABS</name>
<feature type="coiled-coil region" evidence="2">
    <location>
        <begin position="610"/>
        <end position="637"/>
    </location>
</feature>
<dbReference type="InterPro" id="IPR001849">
    <property type="entry name" value="PH_domain"/>
</dbReference>
<evidence type="ECO:0000256" key="3">
    <source>
        <dbReference type="SAM" id="MobiDB-lite"/>
    </source>
</evidence>
<feature type="domain" description="PH" evidence="4">
    <location>
        <begin position="1"/>
        <end position="99"/>
    </location>
</feature>
<dbReference type="Gene3D" id="2.30.29.30">
    <property type="entry name" value="Pleckstrin-homology domain (PH domain)/Phosphotyrosine-binding domain (PTB)"/>
    <property type="match status" value="1"/>
</dbReference>
<feature type="compositionally biased region" description="Low complexity" evidence="3">
    <location>
        <begin position="540"/>
        <end position="555"/>
    </location>
</feature>
<evidence type="ECO:0008006" key="8">
    <source>
        <dbReference type="Google" id="ProtNLM"/>
    </source>
</evidence>
<evidence type="ECO:0000256" key="2">
    <source>
        <dbReference type="SAM" id="Coils"/>
    </source>
</evidence>
<evidence type="ECO:0000313" key="7">
    <source>
        <dbReference type="Proteomes" id="UP000290189"/>
    </source>
</evidence>
<dbReference type="InterPro" id="IPR011993">
    <property type="entry name" value="PH-like_dom_sf"/>
</dbReference>
<dbReference type="InterPro" id="IPR000198">
    <property type="entry name" value="RhoGAP_dom"/>
</dbReference>
<keyword evidence="6" id="KW-0496">Mitochondrion</keyword>
<evidence type="ECO:0000259" key="4">
    <source>
        <dbReference type="PROSITE" id="PS50003"/>
    </source>
</evidence>
<dbReference type="SMART" id="SM00233">
    <property type="entry name" value="PH"/>
    <property type="match status" value="1"/>
</dbReference>
<dbReference type="Pfam" id="PF00169">
    <property type="entry name" value="PH"/>
    <property type="match status" value="1"/>
</dbReference>
<dbReference type="EMBL" id="OVEO01000007">
    <property type="protein sequence ID" value="SPQ97374.1"/>
    <property type="molecule type" value="Genomic_DNA"/>
</dbReference>
<dbReference type="InterPro" id="IPR050729">
    <property type="entry name" value="Rho-GAP"/>
</dbReference>
<feature type="compositionally biased region" description="Pro residues" evidence="3">
    <location>
        <begin position="409"/>
        <end position="419"/>
    </location>
</feature>
<dbReference type="GO" id="GO:0007165">
    <property type="term" value="P:signal transduction"/>
    <property type="evidence" value="ECO:0007669"/>
    <property type="project" value="InterPro"/>
</dbReference>
<dbReference type="Gene3D" id="1.10.555.10">
    <property type="entry name" value="Rho GTPase activation protein"/>
    <property type="match status" value="1"/>
</dbReference>
<reference evidence="6 7" key="1">
    <citation type="submission" date="2018-03" db="EMBL/GenBank/DDBJ databases">
        <authorList>
            <person name="Fogelqvist J."/>
        </authorList>
    </citation>
    <scope>NUCLEOTIDE SEQUENCE [LARGE SCALE GENOMIC DNA]</scope>
</reference>
<dbReference type="CDD" id="cd00821">
    <property type="entry name" value="PH"/>
    <property type="match status" value="1"/>
</dbReference>
<dbReference type="SMART" id="SM00324">
    <property type="entry name" value="RhoGAP"/>
    <property type="match status" value="1"/>
</dbReference>
<evidence type="ECO:0000259" key="5">
    <source>
        <dbReference type="PROSITE" id="PS50238"/>
    </source>
</evidence>